<dbReference type="SUPFAM" id="SSF55961">
    <property type="entry name" value="Bet v1-like"/>
    <property type="match status" value="1"/>
</dbReference>
<dbReference type="EMBL" id="FRBN01000012">
    <property type="protein sequence ID" value="SHL38076.1"/>
    <property type="molecule type" value="Genomic_DNA"/>
</dbReference>
<dbReference type="OrthoDB" id="7860307at2"/>
<keyword evidence="2" id="KW-1185">Reference proteome</keyword>
<evidence type="ECO:0000313" key="2">
    <source>
        <dbReference type="Proteomes" id="UP000184191"/>
    </source>
</evidence>
<gene>
    <name evidence="1" type="ORF">SAMN05444414_11267</name>
</gene>
<protein>
    <submittedName>
        <fullName evidence="1">Polyketide cyclase / dehydrase and lipid transport</fullName>
    </submittedName>
</protein>
<dbReference type="Gene3D" id="3.30.530.20">
    <property type="match status" value="1"/>
</dbReference>
<evidence type="ECO:0000313" key="1">
    <source>
        <dbReference type="EMBL" id="SHL38076.1"/>
    </source>
</evidence>
<organism evidence="1 2">
    <name type="scientific">Roseovarius marisflavi</name>
    <dbReference type="NCBI Taxonomy" id="1054996"/>
    <lineage>
        <taxon>Bacteria</taxon>
        <taxon>Pseudomonadati</taxon>
        <taxon>Pseudomonadota</taxon>
        <taxon>Alphaproteobacteria</taxon>
        <taxon>Rhodobacterales</taxon>
        <taxon>Roseobacteraceae</taxon>
        <taxon>Roseovarius</taxon>
    </lineage>
</organism>
<dbReference type="Proteomes" id="UP000184191">
    <property type="component" value="Unassembled WGS sequence"/>
</dbReference>
<name>A0A1M7A618_9RHOB</name>
<dbReference type="AlphaFoldDB" id="A0A1M7A618"/>
<dbReference type="STRING" id="1054996.SAMN05444414_11267"/>
<reference evidence="2" key="1">
    <citation type="submission" date="2016-11" db="EMBL/GenBank/DDBJ databases">
        <authorList>
            <person name="Varghese N."/>
            <person name="Submissions S."/>
        </authorList>
    </citation>
    <scope>NUCLEOTIDE SEQUENCE [LARGE SCALE GENOMIC DNA]</scope>
    <source>
        <strain evidence="2">DSM 29327</strain>
    </source>
</reference>
<dbReference type="RefSeq" id="WP_073198303.1">
    <property type="nucleotide sequence ID" value="NZ_FRBN01000012.1"/>
</dbReference>
<proteinExistence type="predicted"/>
<accession>A0A1M7A618</accession>
<sequence>MQFSTKEDIEAPIETVFAEITDFQAFERSALRRGAEVRRIDDKATPGVGTAWHVGFMMRGKRREIQMQVSQYDHPNGITLSSMSPAMGGAMVIDLVALSRGRTRMSVDLTLEPKNLASRLLVQSLKLARGNLTKRFKLRAAEYAIDVEDRYKRSV</sequence>
<dbReference type="InterPro" id="IPR023393">
    <property type="entry name" value="START-like_dom_sf"/>
</dbReference>